<dbReference type="PATRIC" id="fig|1538.10.peg.3583"/>
<evidence type="ECO:0008006" key="3">
    <source>
        <dbReference type="Google" id="ProtNLM"/>
    </source>
</evidence>
<proteinExistence type="predicted"/>
<evidence type="ECO:0000313" key="1">
    <source>
        <dbReference type="EMBL" id="OAA83179.1"/>
    </source>
</evidence>
<gene>
    <name evidence="1" type="ORF">WY13_03507</name>
</gene>
<dbReference type="EMBL" id="LITT01000062">
    <property type="protein sequence ID" value="OAA83179.1"/>
    <property type="molecule type" value="Genomic_DNA"/>
</dbReference>
<dbReference type="RefSeq" id="WP_063556787.1">
    <property type="nucleotide sequence ID" value="NZ_LITT01000062.1"/>
</dbReference>
<dbReference type="OrthoDB" id="5291305at2"/>
<protein>
    <recommendedName>
        <fullName evidence="3">DUF115 domain-containing protein</fullName>
    </recommendedName>
</protein>
<dbReference type="Proteomes" id="UP000077407">
    <property type="component" value="Unassembled WGS sequence"/>
</dbReference>
<reference evidence="1 2" key="1">
    <citation type="journal article" date="2015" name="Biotechnol. Bioeng.">
        <title>Genome sequence and phenotypic characterization of Caulobacter segnis.</title>
        <authorList>
            <person name="Patel S."/>
            <person name="Fletcher B."/>
            <person name="Scott D.C."/>
            <person name="Ely B."/>
        </authorList>
    </citation>
    <scope>NUCLEOTIDE SEQUENCE [LARGE SCALE GENOMIC DNA]</scope>
    <source>
        <strain evidence="1 2">ERI-2</strain>
    </source>
</reference>
<dbReference type="AlphaFoldDB" id="A0A170NBC3"/>
<accession>A0A170NBC3</accession>
<organism evidence="1 2">
    <name type="scientific">Clostridium ljungdahlii</name>
    <dbReference type="NCBI Taxonomy" id="1538"/>
    <lineage>
        <taxon>Bacteria</taxon>
        <taxon>Bacillati</taxon>
        <taxon>Bacillota</taxon>
        <taxon>Clostridia</taxon>
        <taxon>Eubacteriales</taxon>
        <taxon>Clostridiaceae</taxon>
        <taxon>Clostridium</taxon>
    </lineage>
</organism>
<comment type="caution">
    <text evidence="1">The sequence shown here is derived from an EMBL/GenBank/DDBJ whole genome shotgun (WGS) entry which is preliminary data.</text>
</comment>
<evidence type="ECO:0000313" key="2">
    <source>
        <dbReference type="Proteomes" id="UP000077407"/>
    </source>
</evidence>
<sequence length="358" mass="41958">MDLELKDFFHYGKKEEENLKKNIKLLEKYQNIKIKNIDLNLLTHKVKKISENFVTPFVYKEDIWKPLTKEDGSDINEFVNEINLEYVDDVIIVFGFGIGYHIGELQKKYPNNRILVLECDFEIIKIAAIYGNLENVICSDKISIGLFKDSEELSKILKYYFGDQNRVSFIADSFANYDQIYDKEFQDLVILIDELKSDIEKNREKRIKLSEDILNSNSTINIITEAINNANSSNELDVNFNIKSLLQEVNHKSGIVKEGIKCLSKLYDFSIGIKNINVEKSIKRFNEIESEIQLSPMLLMIMDIAMYKYLDTLNEDKQVKIRVDDAKNKIQIKKIMYNLKIYKYRHECMEKLLASLTY</sequence>
<name>A0A170NBC3_9CLOT</name>